<evidence type="ECO:0000313" key="1">
    <source>
        <dbReference type="EMBL" id="CAG8838947.1"/>
    </source>
</evidence>
<gene>
    <name evidence="1" type="ORF">GMARGA_LOCUS34227</name>
</gene>
<comment type="caution">
    <text evidence="1">The sequence shown here is derived from an EMBL/GenBank/DDBJ whole genome shotgun (WGS) entry which is preliminary data.</text>
</comment>
<name>A0ABN7WS13_GIGMA</name>
<protein>
    <submittedName>
        <fullName evidence="1">20955_t:CDS:1</fullName>
    </submittedName>
</protein>
<proteinExistence type="predicted"/>
<dbReference type="Proteomes" id="UP000789901">
    <property type="component" value="Unassembled WGS sequence"/>
</dbReference>
<keyword evidence="2" id="KW-1185">Reference proteome</keyword>
<reference evidence="1 2" key="1">
    <citation type="submission" date="2021-06" db="EMBL/GenBank/DDBJ databases">
        <authorList>
            <person name="Kallberg Y."/>
            <person name="Tangrot J."/>
            <person name="Rosling A."/>
        </authorList>
    </citation>
    <scope>NUCLEOTIDE SEQUENCE [LARGE SCALE GENOMIC DNA]</scope>
    <source>
        <strain evidence="1 2">120-4 pot B 10/14</strain>
    </source>
</reference>
<organism evidence="1 2">
    <name type="scientific">Gigaspora margarita</name>
    <dbReference type="NCBI Taxonomy" id="4874"/>
    <lineage>
        <taxon>Eukaryota</taxon>
        <taxon>Fungi</taxon>
        <taxon>Fungi incertae sedis</taxon>
        <taxon>Mucoromycota</taxon>
        <taxon>Glomeromycotina</taxon>
        <taxon>Glomeromycetes</taxon>
        <taxon>Diversisporales</taxon>
        <taxon>Gigasporaceae</taxon>
        <taxon>Gigaspora</taxon>
    </lineage>
</organism>
<dbReference type="EMBL" id="CAJVQB010059353">
    <property type="protein sequence ID" value="CAG8838947.1"/>
    <property type="molecule type" value="Genomic_DNA"/>
</dbReference>
<sequence>NIEVLSSNEVSNQHKKTKYNNICKGSAIRSWYFEAMYEEGIRVKLKHITEEQAKNNLVFFNILHNESQQLELCQYFVD</sequence>
<accession>A0ABN7WS13</accession>
<feature type="non-terminal residue" evidence="1">
    <location>
        <position position="1"/>
    </location>
</feature>
<evidence type="ECO:0000313" key="2">
    <source>
        <dbReference type="Proteomes" id="UP000789901"/>
    </source>
</evidence>